<organism evidence="1 2">
    <name type="scientific">Pseudomonas phage phiH2</name>
    <dbReference type="NCBI Taxonomy" id="2981578"/>
    <lineage>
        <taxon>Viruses</taxon>
        <taxon>Duplodnaviria</taxon>
        <taxon>Heunggongvirae</taxon>
        <taxon>Uroviricota</taxon>
        <taxon>Caudoviricetes</taxon>
        <taxon>Mesyanzhinovviridae</taxon>
        <taxon>Bradleyvirinae</taxon>
        <taxon>Pamexvirus</taxon>
        <taxon>Pamexvirus phiH2</taxon>
    </lineage>
</organism>
<dbReference type="RefSeq" id="YP_010739265.1">
    <property type="nucleotide sequence ID" value="NC_073037.1"/>
</dbReference>
<name>A0A977XUA8_9CAUD</name>
<accession>A0A977XUA8</accession>
<dbReference type="GeneID" id="79586651"/>
<dbReference type="Proteomes" id="UP001061831">
    <property type="component" value="Segment"/>
</dbReference>
<protein>
    <submittedName>
        <fullName evidence="1">Uncharacterized protein</fullName>
    </submittedName>
</protein>
<reference evidence="1" key="1">
    <citation type="submission" date="2022-09" db="EMBL/GenBank/DDBJ databases">
        <authorList>
            <person name="Li Y.Y."/>
            <person name="Han Q.Z."/>
            <person name="Li P.Z."/>
            <person name="Yang H.J."/>
        </authorList>
    </citation>
    <scope>NUCLEOTIDE SEQUENCE</scope>
</reference>
<sequence length="68" mass="7611">MTDSVTVRMEHCRELRYCARGVRELFARYGLDYADFLVNGVDSGRLLEATGNDAMAQAAVEVARGRQQ</sequence>
<proteinExistence type="predicted"/>
<dbReference type="EMBL" id="OP361299">
    <property type="protein sequence ID" value="UXX42087.1"/>
    <property type="molecule type" value="Genomic_DNA"/>
</dbReference>
<evidence type="ECO:0000313" key="1">
    <source>
        <dbReference type="EMBL" id="UXX42087.1"/>
    </source>
</evidence>
<evidence type="ECO:0000313" key="2">
    <source>
        <dbReference type="Proteomes" id="UP001061831"/>
    </source>
</evidence>
<dbReference type="KEGG" id="vg:79586651"/>
<keyword evidence="2" id="KW-1185">Reference proteome</keyword>